<dbReference type="GO" id="GO:0005506">
    <property type="term" value="F:iron ion binding"/>
    <property type="evidence" value="ECO:0007669"/>
    <property type="project" value="InterPro"/>
</dbReference>
<evidence type="ECO:0000256" key="2">
    <source>
        <dbReference type="ARBA" id="ARBA00004174"/>
    </source>
</evidence>
<dbReference type="GO" id="GO:0004497">
    <property type="term" value="F:monooxygenase activity"/>
    <property type="evidence" value="ECO:0007669"/>
    <property type="project" value="UniProtKB-KW"/>
</dbReference>
<keyword evidence="6 13" id="KW-0479">Metal-binding</keyword>
<keyword evidence="11 14" id="KW-0503">Monooxygenase</keyword>
<dbReference type="Gene3D" id="1.10.630.10">
    <property type="entry name" value="Cytochrome P450"/>
    <property type="match status" value="1"/>
</dbReference>
<evidence type="ECO:0000256" key="13">
    <source>
        <dbReference type="PIRSR" id="PIRSR602401-1"/>
    </source>
</evidence>
<name>A0A9P0EDR6_NEZVI</name>
<protein>
    <recommendedName>
        <fullName evidence="17">Cytochrome P450</fullName>
    </recommendedName>
</protein>
<evidence type="ECO:0000256" key="9">
    <source>
        <dbReference type="ARBA" id="ARBA00023002"/>
    </source>
</evidence>
<keyword evidence="16" id="KW-1185">Reference proteome</keyword>
<keyword evidence="10 13" id="KW-0408">Iron</keyword>
<evidence type="ECO:0008006" key="17">
    <source>
        <dbReference type="Google" id="ProtNLM"/>
    </source>
</evidence>
<evidence type="ECO:0000256" key="7">
    <source>
        <dbReference type="ARBA" id="ARBA00022824"/>
    </source>
</evidence>
<keyword evidence="7" id="KW-0256">Endoplasmic reticulum</keyword>
<organism evidence="15 16">
    <name type="scientific">Nezara viridula</name>
    <name type="common">Southern green stink bug</name>
    <name type="synonym">Cimex viridulus</name>
    <dbReference type="NCBI Taxonomy" id="85310"/>
    <lineage>
        <taxon>Eukaryota</taxon>
        <taxon>Metazoa</taxon>
        <taxon>Ecdysozoa</taxon>
        <taxon>Arthropoda</taxon>
        <taxon>Hexapoda</taxon>
        <taxon>Insecta</taxon>
        <taxon>Pterygota</taxon>
        <taxon>Neoptera</taxon>
        <taxon>Paraneoptera</taxon>
        <taxon>Hemiptera</taxon>
        <taxon>Heteroptera</taxon>
        <taxon>Panheteroptera</taxon>
        <taxon>Pentatomomorpha</taxon>
        <taxon>Pentatomoidea</taxon>
        <taxon>Pentatomidae</taxon>
        <taxon>Pentatominae</taxon>
        <taxon>Nezara</taxon>
    </lineage>
</organism>
<comment type="similarity">
    <text evidence="4 14">Belongs to the cytochrome P450 family.</text>
</comment>
<keyword evidence="5 13" id="KW-0349">Heme</keyword>
<dbReference type="SUPFAM" id="SSF48264">
    <property type="entry name" value="Cytochrome P450"/>
    <property type="match status" value="1"/>
</dbReference>
<dbReference type="InterPro" id="IPR017972">
    <property type="entry name" value="Cyt_P450_CS"/>
</dbReference>
<keyword evidence="12" id="KW-0472">Membrane</keyword>
<dbReference type="PRINTS" id="PR00463">
    <property type="entry name" value="EP450I"/>
</dbReference>
<dbReference type="AlphaFoldDB" id="A0A9P0EDR6"/>
<evidence type="ECO:0000256" key="3">
    <source>
        <dbReference type="ARBA" id="ARBA00004406"/>
    </source>
</evidence>
<evidence type="ECO:0000256" key="6">
    <source>
        <dbReference type="ARBA" id="ARBA00022723"/>
    </source>
</evidence>
<comment type="subcellular location">
    <subcellularLocation>
        <location evidence="3">Endoplasmic reticulum membrane</location>
        <topology evidence="3">Peripheral membrane protein</topology>
    </subcellularLocation>
    <subcellularLocation>
        <location evidence="2">Microsome membrane</location>
        <topology evidence="2">Peripheral membrane protein</topology>
    </subcellularLocation>
</comment>
<keyword evidence="8" id="KW-0492">Microsome</keyword>
<dbReference type="GO" id="GO:0005789">
    <property type="term" value="C:endoplasmic reticulum membrane"/>
    <property type="evidence" value="ECO:0007669"/>
    <property type="project" value="UniProtKB-SubCell"/>
</dbReference>
<comment type="cofactor">
    <cofactor evidence="1 13">
        <name>heme</name>
        <dbReference type="ChEBI" id="CHEBI:30413"/>
    </cofactor>
</comment>
<evidence type="ECO:0000256" key="5">
    <source>
        <dbReference type="ARBA" id="ARBA00022617"/>
    </source>
</evidence>
<evidence type="ECO:0000256" key="8">
    <source>
        <dbReference type="ARBA" id="ARBA00022848"/>
    </source>
</evidence>
<dbReference type="OrthoDB" id="6624393at2759"/>
<keyword evidence="9 14" id="KW-0560">Oxidoreductase</keyword>
<dbReference type="GO" id="GO:0016705">
    <property type="term" value="F:oxidoreductase activity, acting on paired donors, with incorporation or reduction of molecular oxygen"/>
    <property type="evidence" value="ECO:0007669"/>
    <property type="project" value="InterPro"/>
</dbReference>
<dbReference type="Pfam" id="PF00067">
    <property type="entry name" value="p450"/>
    <property type="match status" value="1"/>
</dbReference>
<dbReference type="InterPro" id="IPR001128">
    <property type="entry name" value="Cyt_P450"/>
</dbReference>
<evidence type="ECO:0000256" key="10">
    <source>
        <dbReference type="ARBA" id="ARBA00023004"/>
    </source>
</evidence>
<dbReference type="InterPro" id="IPR036396">
    <property type="entry name" value="Cyt_P450_sf"/>
</dbReference>
<evidence type="ECO:0000256" key="4">
    <source>
        <dbReference type="ARBA" id="ARBA00010617"/>
    </source>
</evidence>
<dbReference type="EMBL" id="OV725079">
    <property type="protein sequence ID" value="CAH1394568.1"/>
    <property type="molecule type" value="Genomic_DNA"/>
</dbReference>
<evidence type="ECO:0000256" key="11">
    <source>
        <dbReference type="ARBA" id="ARBA00023033"/>
    </source>
</evidence>
<dbReference type="GO" id="GO:0020037">
    <property type="term" value="F:heme binding"/>
    <property type="evidence" value="ECO:0007669"/>
    <property type="project" value="InterPro"/>
</dbReference>
<dbReference type="PROSITE" id="PS00086">
    <property type="entry name" value="CYTOCHROME_P450"/>
    <property type="match status" value="1"/>
</dbReference>
<evidence type="ECO:0000313" key="15">
    <source>
        <dbReference type="EMBL" id="CAH1394568.1"/>
    </source>
</evidence>
<dbReference type="PANTHER" id="PTHR24291">
    <property type="entry name" value="CYTOCHROME P450 FAMILY 4"/>
    <property type="match status" value="1"/>
</dbReference>
<evidence type="ECO:0000256" key="1">
    <source>
        <dbReference type="ARBA" id="ARBA00001971"/>
    </source>
</evidence>
<dbReference type="InterPro" id="IPR050196">
    <property type="entry name" value="Cytochrome_P450_Monoox"/>
</dbReference>
<gene>
    <name evidence="15" type="ORF">NEZAVI_LOCUS5043</name>
</gene>
<accession>A0A9P0EDR6</accession>
<reference evidence="15" key="1">
    <citation type="submission" date="2022-01" db="EMBL/GenBank/DDBJ databases">
        <authorList>
            <person name="King R."/>
        </authorList>
    </citation>
    <scope>NUCLEOTIDE SEQUENCE</scope>
</reference>
<dbReference type="PANTHER" id="PTHR24291:SF189">
    <property type="entry name" value="CYTOCHROME P450 4C3-RELATED"/>
    <property type="match status" value="1"/>
</dbReference>
<proteinExistence type="inferred from homology"/>
<feature type="binding site" description="axial binding residue" evidence="13">
    <location>
        <position position="269"/>
    </location>
    <ligand>
        <name>heme</name>
        <dbReference type="ChEBI" id="CHEBI:30413"/>
    </ligand>
    <ligandPart>
        <name>Fe</name>
        <dbReference type="ChEBI" id="CHEBI:18248"/>
    </ligandPart>
</feature>
<evidence type="ECO:0000256" key="12">
    <source>
        <dbReference type="ARBA" id="ARBA00023136"/>
    </source>
</evidence>
<evidence type="ECO:0000313" key="16">
    <source>
        <dbReference type="Proteomes" id="UP001152798"/>
    </source>
</evidence>
<sequence>MLERSYSGVDSKAACTAVAHDLSLKTLFGVETSLAYHPEIIALLNRAKELASILAFNVSLISPLFSILQSVSDVLYGKLLKLRKLVLDEIDNQLKSNQQPHQELPFSTYMVLRNRRDNEGEQKIFRHVHEVFVTAGHTVASKLSNTICFLAVLPDIQERAWQEQYEIFGNDIRDPTIEELSQMKFLDRFLKESFRFLGPPFLGKEATADINVDGITIPRGAIVVYLLRYIKLHPKYWNNPNIFDPDRFLDENDYLKFSYSPFGIGIRNCPGEYYGTIFLKIALSKMLRRIKFRPVEKDFRFEDIKFKSYLFLEVDNPPKLQIEKRT</sequence>
<evidence type="ECO:0000256" key="14">
    <source>
        <dbReference type="RuleBase" id="RU000461"/>
    </source>
</evidence>
<dbReference type="Proteomes" id="UP001152798">
    <property type="component" value="Chromosome 3"/>
</dbReference>
<dbReference type="InterPro" id="IPR002401">
    <property type="entry name" value="Cyt_P450_E_grp-I"/>
</dbReference>